<evidence type="ECO:0000256" key="1">
    <source>
        <dbReference type="SAM" id="Phobius"/>
    </source>
</evidence>
<name>A0A6C0D996_9ZZZZ</name>
<feature type="transmembrane region" description="Helical" evidence="1">
    <location>
        <begin position="24"/>
        <end position="46"/>
    </location>
</feature>
<protein>
    <submittedName>
        <fullName evidence="2">Uncharacterized protein</fullName>
    </submittedName>
</protein>
<proteinExistence type="predicted"/>
<reference evidence="2" key="1">
    <citation type="journal article" date="2020" name="Nature">
        <title>Giant virus diversity and host interactions through global metagenomics.</title>
        <authorList>
            <person name="Schulz F."/>
            <person name="Roux S."/>
            <person name="Paez-Espino D."/>
            <person name="Jungbluth S."/>
            <person name="Walsh D.A."/>
            <person name="Denef V.J."/>
            <person name="McMahon K.D."/>
            <person name="Konstantinidis K.T."/>
            <person name="Eloe-Fadrosh E.A."/>
            <person name="Kyrpides N.C."/>
            <person name="Woyke T."/>
        </authorList>
    </citation>
    <scope>NUCLEOTIDE SEQUENCE</scope>
    <source>
        <strain evidence="2">GVMAG-M-3300023174-131</strain>
    </source>
</reference>
<organism evidence="2">
    <name type="scientific">viral metagenome</name>
    <dbReference type="NCBI Taxonomy" id="1070528"/>
    <lineage>
        <taxon>unclassified sequences</taxon>
        <taxon>metagenomes</taxon>
        <taxon>organismal metagenomes</taxon>
    </lineage>
</organism>
<feature type="transmembrane region" description="Helical" evidence="1">
    <location>
        <begin position="52"/>
        <end position="70"/>
    </location>
</feature>
<keyword evidence="1" id="KW-0812">Transmembrane</keyword>
<evidence type="ECO:0000313" key="2">
    <source>
        <dbReference type="EMBL" id="QHT13388.1"/>
    </source>
</evidence>
<sequence>MDFSLCPYKFIFGKPKEGVHKYRLFDIAIVDVVCTIGASYLISKYFKYDFKLVLFIMFVIGIISHRLFCIETTVDKFLFR</sequence>
<accession>A0A6C0D996</accession>
<keyword evidence="1" id="KW-1133">Transmembrane helix</keyword>
<dbReference type="EMBL" id="MN739567">
    <property type="protein sequence ID" value="QHT13388.1"/>
    <property type="molecule type" value="Genomic_DNA"/>
</dbReference>
<keyword evidence="1" id="KW-0472">Membrane</keyword>
<dbReference type="AlphaFoldDB" id="A0A6C0D996"/>